<dbReference type="GO" id="GO:0008270">
    <property type="term" value="F:zinc ion binding"/>
    <property type="evidence" value="ECO:0007669"/>
    <property type="project" value="UniProtKB-KW"/>
</dbReference>
<dbReference type="Pfam" id="PF00098">
    <property type="entry name" value="zf-CCHC"/>
    <property type="match status" value="1"/>
</dbReference>
<keyword evidence="1" id="KW-0863">Zinc-finger</keyword>
<dbReference type="Gene3D" id="4.10.60.10">
    <property type="entry name" value="Zinc finger, CCHC-type"/>
    <property type="match status" value="1"/>
</dbReference>
<reference evidence="4 5" key="1">
    <citation type="submission" date="2017-11" db="EMBL/GenBank/DDBJ databases">
        <title>De-novo sequencing of pomegranate (Punica granatum L.) genome.</title>
        <authorList>
            <person name="Akparov Z."/>
            <person name="Amiraslanov A."/>
            <person name="Hajiyeva S."/>
            <person name="Abbasov M."/>
            <person name="Kaur K."/>
            <person name="Hamwieh A."/>
            <person name="Solovyev V."/>
            <person name="Salamov A."/>
            <person name="Braich B."/>
            <person name="Kosarev P."/>
            <person name="Mahmoud A."/>
            <person name="Hajiyev E."/>
            <person name="Babayeva S."/>
            <person name="Izzatullayeva V."/>
            <person name="Mammadov A."/>
            <person name="Mammadov A."/>
            <person name="Sharifova S."/>
            <person name="Ojaghi J."/>
            <person name="Eynullazada K."/>
            <person name="Bayramov B."/>
            <person name="Abdulazimova A."/>
            <person name="Shahmuradov I."/>
        </authorList>
    </citation>
    <scope>NUCLEOTIDE SEQUENCE [LARGE SCALE GENOMIC DNA]</scope>
    <source>
        <strain evidence="5">cv. AG2017</strain>
        <tissue evidence="4">Leaf</tissue>
    </source>
</reference>
<protein>
    <recommendedName>
        <fullName evidence="3">CCHC-type domain-containing protein</fullName>
    </recommendedName>
</protein>
<evidence type="ECO:0000313" key="4">
    <source>
        <dbReference type="EMBL" id="PKI76891.1"/>
    </source>
</evidence>
<dbReference type="PROSITE" id="PS50158">
    <property type="entry name" value="ZF_CCHC"/>
    <property type="match status" value="1"/>
</dbReference>
<evidence type="ECO:0000313" key="5">
    <source>
        <dbReference type="Proteomes" id="UP000233551"/>
    </source>
</evidence>
<dbReference type="InterPro" id="IPR054722">
    <property type="entry name" value="PolX-like_BBD"/>
</dbReference>
<gene>
    <name evidence="4" type="ORF">CRG98_002678</name>
</gene>
<feature type="region of interest" description="Disordered" evidence="2">
    <location>
        <begin position="1"/>
        <end position="27"/>
    </location>
</feature>
<dbReference type="InterPro" id="IPR036875">
    <property type="entry name" value="Znf_CCHC_sf"/>
</dbReference>
<dbReference type="PANTHER" id="PTHR47592:SF27">
    <property type="entry name" value="OS08G0421700 PROTEIN"/>
    <property type="match status" value="1"/>
</dbReference>
<accession>A0A2I0L861</accession>
<evidence type="ECO:0000259" key="3">
    <source>
        <dbReference type="PROSITE" id="PS50158"/>
    </source>
</evidence>
<dbReference type="EMBL" id="PGOL01000107">
    <property type="protein sequence ID" value="PKI76891.1"/>
    <property type="molecule type" value="Genomic_DNA"/>
</dbReference>
<keyword evidence="1" id="KW-0862">Zinc</keyword>
<dbReference type="InterPro" id="IPR001878">
    <property type="entry name" value="Znf_CCHC"/>
</dbReference>
<dbReference type="STRING" id="22663.A0A2I0L861"/>
<keyword evidence="1" id="KW-0479">Metal-binding</keyword>
<name>A0A2I0L861_PUNGR</name>
<dbReference type="AlphaFoldDB" id="A0A2I0L861"/>
<comment type="caution">
    <text evidence="4">The sequence shown here is derived from an EMBL/GenBank/DDBJ whole genome shotgun (WGS) entry which is preliminary data.</text>
</comment>
<dbReference type="Pfam" id="PF22936">
    <property type="entry name" value="Pol_BBD"/>
    <property type="match status" value="1"/>
</dbReference>
<dbReference type="SUPFAM" id="SSF57756">
    <property type="entry name" value="Retrovirus zinc finger-like domains"/>
    <property type="match status" value="1"/>
</dbReference>
<dbReference type="SMART" id="SM00343">
    <property type="entry name" value="ZnF_C2HC"/>
    <property type="match status" value="1"/>
</dbReference>
<proteinExistence type="predicted"/>
<dbReference type="PANTHER" id="PTHR47592">
    <property type="entry name" value="PBF68 PROTEIN"/>
    <property type="match status" value="1"/>
</dbReference>
<evidence type="ECO:0000256" key="1">
    <source>
        <dbReference type="PROSITE-ProRule" id="PRU00047"/>
    </source>
</evidence>
<sequence>MEQGQNSKNKKGKKKLGMNGGVSKPKFQGKCFNCDKKGHKSADCRLPKRKKDHEANIINEMARYVADINLSVVVSEVNLIGSNPNEWWLDTNATRHVCSYRDLFTMLEPVTGERIYMGNSAHSVVEGQCKVVLKMASGKKLTLNNVLYVPEIRKNLVSGSLLNKHGFVMVFELDKVILSKSGIGRKPSYNHLRVWGCLAKVVIPTPKKVKIGPKTVDCILIGYAHNNSAYQFLVHES</sequence>
<dbReference type="Proteomes" id="UP000233551">
    <property type="component" value="Unassembled WGS sequence"/>
</dbReference>
<organism evidence="4 5">
    <name type="scientific">Punica granatum</name>
    <name type="common">Pomegranate</name>
    <dbReference type="NCBI Taxonomy" id="22663"/>
    <lineage>
        <taxon>Eukaryota</taxon>
        <taxon>Viridiplantae</taxon>
        <taxon>Streptophyta</taxon>
        <taxon>Embryophyta</taxon>
        <taxon>Tracheophyta</taxon>
        <taxon>Spermatophyta</taxon>
        <taxon>Magnoliopsida</taxon>
        <taxon>eudicotyledons</taxon>
        <taxon>Gunneridae</taxon>
        <taxon>Pentapetalae</taxon>
        <taxon>rosids</taxon>
        <taxon>malvids</taxon>
        <taxon>Myrtales</taxon>
        <taxon>Lythraceae</taxon>
        <taxon>Punica</taxon>
    </lineage>
</organism>
<dbReference type="GO" id="GO:0003676">
    <property type="term" value="F:nucleic acid binding"/>
    <property type="evidence" value="ECO:0007669"/>
    <property type="project" value="InterPro"/>
</dbReference>
<keyword evidence="5" id="KW-1185">Reference proteome</keyword>
<feature type="domain" description="CCHC-type" evidence="3">
    <location>
        <begin position="30"/>
        <end position="45"/>
    </location>
</feature>
<evidence type="ECO:0000256" key="2">
    <source>
        <dbReference type="SAM" id="MobiDB-lite"/>
    </source>
</evidence>